<accession>A0A1T5M8N0</accession>
<dbReference type="AlphaFoldDB" id="A0A1T5M8N0"/>
<protein>
    <recommendedName>
        <fullName evidence="1">DUF6385 domain-containing protein</fullName>
    </recommendedName>
</protein>
<gene>
    <name evidence="2" type="ORF">SAMN02194393_04035</name>
</gene>
<evidence type="ECO:0000313" key="3">
    <source>
        <dbReference type="Proteomes" id="UP000190285"/>
    </source>
</evidence>
<sequence>MPNNLVFNGVAEQLQTLINGVDADGNVRPIRTDSDGQIQLGTVTVTAENFDIRPLSGVTDSVVIRETVSVTAENFDIRQLSGVTDSVVIRETVSVTAENFDIRQLSGVTDSVVIRETVSVTAENFDIRPLSGATDSIQLSSRLLTEDSLAFEDVTVATATFVQNTGEQSEYSFYVFNTGSNTLTVQLQISPISTDSYFMDDPSGAVGLESGDKVTLVAGRFLKYTRLFYDTGGEACSFNVHYNAQV</sequence>
<dbReference type="Pfam" id="PF19912">
    <property type="entry name" value="DUF6385"/>
    <property type="match status" value="1"/>
</dbReference>
<dbReference type="RefSeq" id="WP_079494129.1">
    <property type="nucleotide sequence ID" value="NZ_FUZT01000011.1"/>
</dbReference>
<proteinExistence type="predicted"/>
<evidence type="ECO:0000259" key="1">
    <source>
        <dbReference type="Pfam" id="PF19912"/>
    </source>
</evidence>
<keyword evidence="3" id="KW-1185">Reference proteome</keyword>
<name>A0A1T5M8N0_9FIRM</name>
<dbReference type="Proteomes" id="UP000190285">
    <property type="component" value="Unassembled WGS sequence"/>
</dbReference>
<dbReference type="STRING" id="36842.SAMN02194393_04035"/>
<dbReference type="InterPro" id="IPR045965">
    <property type="entry name" value="DUF6385"/>
</dbReference>
<feature type="domain" description="DUF6385" evidence="1">
    <location>
        <begin position="164"/>
        <end position="245"/>
    </location>
</feature>
<dbReference type="OrthoDB" id="2078973at2"/>
<evidence type="ECO:0000313" key="2">
    <source>
        <dbReference type="EMBL" id="SKC84209.1"/>
    </source>
</evidence>
<organism evidence="2 3">
    <name type="scientific">Maledivibacter halophilus</name>
    <dbReference type="NCBI Taxonomy" id="36842"/>
    <lineage>
        <taxon>Bacteria</taxon>
        <taxon>Bacillati</taxon>
        <taxon>Bacillota</taxon>
        <taxon>Clostridia</taxon>
        <taxon>Peptostreptococcales</taxon>
        <taxon>Caminicellaceae</taxon>
        <taxon>Maledivibacter</taxon>
    </lineage>
</organism>
<dbReference type="EMBL" id="FUZT01000011">
    <property type="protein sequence ID" value="SKC84209.1"/>
    <property type="molecule type" value="Genomic_DNA"/>
</dbReference>
<reference evidence="2 3" key="1">
    <citation type="submission" date="2017-02" db="EMBL/GenBank/DDBJ databases">
        <authorList>
            <person name="Peterson S.W."/>
        </authorList>
    </citation>
    <scope>NUCLEOTIDE SEQUENCE [LARGE SCALE GENOMIC DNA]</scope>
    <source>
        <strain evidence="2 3">M1</strain>
    </source>
</reference>